<dbReference type="GeneID" id="111719359"/>
<proteinExistence type="inferred from homology"/>
<feature type="compositionally biased region" description="Basic and acidic residues" evidence="2">
    <location>
        <begin position="73"/>
        <end position="87"/>
    </location>
</feature>
<sequence>MEADEEKKQKASTYEITSYGASAPEFPTSMVTPIPEEVLNLEESIFFEEPITEALGAEMLSRSSISEAHTIEKEGEAHNAEDFKSPAEKPLSAGHFLPVKSPKNFTSKDQEEQYEEGISDDHIQTNHQNARGKKTVKKPTSRYTARGTPPSDKPEVLAVAKAMHREKFGCRMKQLFQWEKDATLQAIQSGLYIGWRCPHYLWDCYRIGNESKCFCGHLLANHRIVSGRKEKDISVPCTKTACRCQMFCFIPSRPEEVGEFWLQKRSGFDPKAWRALCRCKHNHEEHLATGSHACRHRGCQCNFFQSNFLCAACDRRWEEHETFFESEETRRQGGRPIGADCIPFAEKPALRDIILPSSEYEALVKQSPPGPSGHPGPSGPGPSKPF</sequence>
<dbReference type="PANTHER" id="PTHR31214">
    <property type="entry name" value="PROTEIN FAM221A-RELATED"/>
    <property type="match status" value="1"/>
</dbReference>
<dbReference type="KEGG" id="shr:111719359"/>
<dbReference type="Proteomes" id="UP000007648">
    <property type="component" value="Unassembled WGS sequence"/>
</dbReference>
<evidence type="ECO:0000313" key="3">
    <source>
        <dbReference type="Ensembl" id="ENSSHAP00000019028.2"/>
    </source>
</evidence>
<reference evidence="3 4" key="1">
    <citation type="journal article" date="2011" name="Proc. Natl. Acad. Sci. U.S.A.">
        <title>Genetic diversity and population structure of the endangered marsupial Sarcophilus harrisii (Tasmanian devil).</title>
        <authorList>
            <person name="Miller W."/>
            <person name="Hayes V.M."/>
            <person name="Ratan A."/>
            <person name="Petersen D.C."/>
            <person name="Wittekindt N.E."/>
            <person name="Miller J."/>
            <person name="Walenz B."/>
            <person name="Knight J."/>
            <person name="Qi J."/>
            <person name="Zhao F."/>
            <person name="Wang Q."/>
            <person name="Bedoya-Reina O.C."/>
            <person name="Katiyar N."/>
            <person name="Tomsho L.P."/>
            <person name="Kasson L.M."/>
            <person name="Hardie R.A."/>
            <person name="Woodbridge P."/>
            <person name="Tindall E.A."/>
            <person name="Bertelsen M.F."/>
            <person name="Dixon D."/>
            <person name="Pyecroft S."/>
            <person name="Helgen K.M."/>
            <person name="Lesk A.M."/>
            <person name="Pringle T.H."/>
            <person name="Patterson N."/>
            <person name="Zhang Y."/>
            <person name="Kreiss A."/>
            <person name="Woods G.M."/>
            <person name="Jones M.E."/>
            <person name="Schuster S.C."/>
        </authorList>
    </citation>
    <scope>NUCLEOTIDE SEQUENCE [LARGE SCALE GENOMIC DNA]</scope>
</reference>
<dbReference type="CTD" id="392307"/>
<evidence type="ECO:0000256" key="1">
    <source>
        <dbReference type="ARBA" id="ARBA00011026"/>
    </source>
</evidence>
<dbReference type="RefSeq" id="XP_031801196.1">
    <property type="nucleotide sequence ID" value="XM_031945336.1"/>
</dbReference>
<dbReference type="eggNOG" id="ENOG502R7X0">
    <property type="taxonomic scope" value="Eukaryota"/>
</dbReference>
<feature type="compositionally biased region" description="Pro residues" evidence="2">
    <location>
        <begin position="368"/>
        <end position="386"/>
    </location>
</feature>
<keyword evidence="4" id="KW-1185">Reference proteome</keyword>
<dbReference type="HOGENOM" id="CLU_074362_1_0_1"/>
<feature type="region of interest" description="Disordered" evidence="2">
    <location>
        <begin position="73"/>
        <end position="153"/>
    </location>
</feature>
<dbReference type="FunCoup" id="G3WUC3">
    <property type="interactions" value="12"/>
</dbReference>
<dbReference type="OrthoDB" id="196393at2759"/>
<dbReference type="InterPro" id="IPR026755">
    <property type="entry name" value="Fam221a/b"/>
</dbReference>
<gene>
    <name evidence="3" type="primary">FAM221B</name>
</gene>
<reference evidence="3" key="2">
    <citation type="submission" date="2025-08" db="UniProtKB">
        <authorList>
            <consortium name="Ensembl"/>
        </authorList>
    </citation>
    <scope>IDENTIFICATION</scope>
</reference>
<dbReference type="RefSeq" id="XP_031801195.1">
    <property type="nucleotide sequence ID" value="XM_031945335.1"/>
</dbReference>
<dbReference type="Ensembl" id="ENSSHAT00000019184.2">
    <property type="protein sequence ID" value="ENSSHAP00000019028.2"/>
    <property type="gene ID" value="ENSSHAG00000016152.2"/>
</dbReference>
<dbReference type="Pfam" id="PF14753">
    <property type="entry name" value="FAM221"/>
    <property type="match status" value="1"/>
</dbReference>
<accession>G3WUC3</accession>
<dbReference type="AlphaFoldDB" id="G3WUC3"/>
<name>G3WUC3_SARHA</name>
<organism evidence="3 4">
    <name type="scientific">Sarcophilus harrisii</name>
    <name type="common">Tasmanian devil</name>
    <name type="synonym">Sarcophilus laniarius</name>
    <dbReference type="NCBI Taxonomy" id="9305"/>
    <lineage>
        <taxon>Eukaryota</taxon>
        <taxon>Metazoa</taxon>
        <taxon>Chordata</taxon>
        <taxon>Craniata</taxon>
        <taxon>Vertebrata</taxon>
        <taxon>Euteleostomi</taxon>
        <taxon>Mammalia</taxon>
        <taxon>Metatheria</taxon>
        <taxon>Dasyuromorphia</taxon>
        <taxon>Dasyuridae</taxon>
        <taxon>Sarcophilus</taxon>
    </lineage>
</organism>
<dbReference type="PANTHER" id="PTHR31214:SF3">
    <property type="entry name" value="PROTEIN FAM221B"/>
    <property type="match status" value="1"/>
</dbReference>
<feature type="region of interest" description="Disordered" evidence="2">
    <location>
        <begin position="361"/>
        <end position="386"/>
    </location>
</feature>
<dbReference type="RefSeq" id="XP_031801197.1">
    <property type="nucleotide sequence ID" value="XM_031945337.1"/>
</dbReference>
<protein>
    <submittedName>
        <fullName evidence="3">Family with sequence similarity 221 member B</fullName>
    </submittedName>
</protein>
<dbReference type="GeneTree" id="ENSGT00770000120611"/>
<dbReference type="InParanoid" id="G3WUC3"/>
<comment type="similarity">
    <text evidence="1">Belongs to the FAM221 family.</text>
</comment>
<reference evidence="3" key="3">
    <citation type="submission" date="2025-09" db="UniProtKB">
        <authorList>
            <consortium name="Ensembl"/>
        </authorList>
    </citation>
    <scope>IDENTIFICATION</scope>
</reference>
<evidence type="ECO:0000313" key="4">
    <source>
        <dbReference type="Proteomes" id="UP000007648"/>
    </source>
</evidence>
<feature type="compositionally biased region" description="Basic residues" evidence="2">
    <location>
        <begin position="130"/>
        <end position="140"/>
    </location>
</feature>
<evidence type="ECO:0000256" key="2">
    <source>
        <dbReference type="SAM" id="MobiDB-lite"/>
    </source>
</evidence>